<dbReference type="GO" id="GO:0005524">
    <property type="term" value="F:ATP binding"/>
    <property type="evidence" value="ECO:0007669"/>
    <property type="project" value="UniProtKB-KW"/>
</dbReference>
<dbReference type="InterPro" id="IPR014001">
    <property type="entry name" value="Helicase_ATP-bd"/>
</dbReference>
<name>A0A0F9SH60_9ZZZZ</name>
<keyword evidence="7" id="KW-0694">RNA-binding</keyword>
<keyword evidence="8" id="KW-0012">Acyltransferase</keyword>
<comment type="caution">
    <text evidence="11">The sequence shown here is derived from an EMBL/GenBank/DDBJ whole genome shotgun (WGS) entry which is preliminary data.</text>
</comment>
<feature type="domain" description="N-acetyltransferase" evidence="9">
    <location>
        <begin position="350"/>
        <end position="532"/>
    </location>
</feature>
<keyword evidence="4" id="KW-0819">tRNA processing</keyword>
<keyword evidence="5" id="KW-0547">Nucleotide-binding</keyword>
<dbReference type="InterPro" id="IPR007807">
    <property type="entry name" value="TcmA/NAT10_helicase"/>
</dbReference>
<dbReference type="Pfam" id="PF13718">
    <property type="entry name" value="GNAT_acetyltr_2"/>
    <property type="match status" value="2"/>
</dbReference>
<dbReference type="SMART" id="SM00487">
    <property type="entry name" value="DEXDc"/>
    <property type="match status" value="1"/>
</dbReference>
<organism evidence="11">
    <name type="scientific">marine sediment metagenome</name>
    <dbReference type="NCBI Taxonomy" id="412755"/>
    <lineage>
        <taxon>unclassified sequences</taxon>
        <taxon>metagenomes</taxon>
        <taxon>ecological metagenomes</taxon>
    </lineage>
</organism>
<evidence type="ECO:0000256" key="7">
    <source>
        <dbReference type="ARBA" id="ARBA00022884"/>
    </source>
</evidence>
<dbReference type="InterPro" id="IPR013562">
    <property type="entry name" value="TmcA/NAT10_N"/>
</dbReference>
<evidence type="ECO:0000256" key="4">
    <source>
        <dbReference type="ARBA" id="ARBA00022694"/>
    </source>
</evidence>
<keyword evidence="2" id="KW-0820">tRNA-binding</keyword>
<protein>
    <recommendedName>
        <fullName evidence="12">N-acetyltransferase domain-containing protein</fullName>
    </recommendedName>
</protein>
<gene>
    <name evidence="11" type="ORF">LCGC14_0519690</name>
</gene>
<dbReference type="Pfam" id="PF05127">
    <property type="entry name" value="NAT10_TcmA_helicase"/>
    <property type="match status" value="1"/>
</dbReference>
<evidence type="ECO:0000256" key="1">
    <source>
        <dbReference type="ARBA" id="ARBA00022490"/>
    </source>
</evidence>
<dbReference type="PANTHER" id="PTHR10925:SF5">
    <property type="entry name" value="RNA CYTIDINE ACETYLTRANSFERASE"/>
    <property type="match status" value="1"/>
</dbReference>
<dbReference type="GO" id="GO:0002101">
    <property type="term" value="P:tRNA wobble cytosine modification"/>
    <property type="evidence" value="ECO:0007669"/>
    <property type="project" value="InterPro"/>
</dbReference>
<dbReference type="Gene3D" id="1.20.120.890">
    <property type="entry name" value="tRNA(Met) cytidine acetyltransferase, tail domain"/>
    <property type="match status" value="1"/>
</dbReference>
<dbReference type="GO" id="GO:0000049">
    <property type="term" value="F:tRNA binding"/>
    <property type="evidence" value="ECO:0007669"/>
    <property type="project" value="UniProtKB-KW"/>
</dbReference>
<dbReference type="HAMAP" id="MF_01886">
    <property type="entry name" value="tRNA_acetyltr_TmcA"/>
    <property type="match status" value="1"/>
</dbReference>
<dbReference type="InterPro" id="IPR016181">
    <property type="entry name" value="Acyl_CoA_acyltransferase"/>
</dbReference>
<dbReference type="EMBL" id="LAZR01000651">
    <property type="protein sequence ID" value="KKN61637.1"/>
    <property type="molecule type" value="Genomic_DNA"/>
</dbReference>
<dbReference type="SUPFAM" id="SSF52540">
    <property type="entry name" value="P-loop containing nucleoside triphosphate hydrolases"/>
    <property type="match status" value="1"/>
</dbReference>
<dbReference type="CDD" id="cd04301">
    <property type="entry name" value="NAT_SF"/>
    <property type="match status" value="1"/>
</dbReference>
<reference evidence="11" key="1">
    <citation type="journal article" date="2015" name="Nature">
        <title>Complex archaea that bridge the gap between prokaryotes and eukaryotes.</title>
        <authorList>
            <person name="Spang A."/>
            <person name="Saw J.H."/>
            <person name="Jorgensen S.L."/>
            <person name="Zaremba-Niedzwiedzka K."/>
            <person name="Martijn J."/>
            <person name="Lind A.E."/>
            <person name="van Eijk R."/>
            <person name="Schleper C."/>
            <person name="Guy L."/>
            <person name="Ettema T.J."/>
        </authorList>
    </citation>
    <scope>NUCLEOTIDE SEQUENCE</scope>
</reference>
<dbReference type="InterPro" id="IPR000182">
    <property type="entry name" value="GNAT_dom"/>
</dbReference>
<keyword evidence="6" id="KW-0067">ATP-binding</keyword>
<keyword evidence="1" id="KW-0963">Cytoplasm</keyword>
<dbReference type="GO" id="GO:1990883">
    <property type="term" value="F:18S rRNA cytidine N-acetyltransferase activity"/>
    <property type="evidence" value="ECO:0007669"/>
    <property type="project" value="TreeGrafter"/>
</dbReference>
<evidence type="ECO:0000256" key="8">
    <source>
        <dbReference type="ARBA" id="ARBA00023315"/>
    </source>
</evidence>
<dbReference type="InterPro" id="IPR038321">
    <property type="entry name" value="TmcA_C_sf"/>
</dbReference>
<dbReference type="GO" id="GO:0051392">
    <property type="term" value="F:tRNA cytidine N4-acetyltransferase activity"/>
    <property type="evidence" value="ECO:0007669"/>
    <property type="project" value="InterPro"/>
</dbReference>
<dbReference type="Gene3D" id="3.40.50.300">
    <property type="entry name" value="P-loop containing nucleotide triphosphate hydrolases"/>
    <property type="match status" value="1"/>
</dbReference>
<keyword evidence="3" id="KW-0808">Transferase</keyword>
<evidence type="ECO:0000259" key="9">
    <source>
        <dbReference type="PROSITE" id="PS51186"/>
    </source>
</evidence>
<feature type="domain" description="Helicase ATP-binding" evidence="10">
    <location>
        <begin position="152"/>
        <end position="293"/>
    </location>
</feature>
<proteinExistence type="inferred from homology"/>
<dbReference type="InterPro" id="IPR032672">
    <property type="entry name" value="TmcA/NAT10/Kre33"/>
</dbReference>
<dbReference type="Pfam" id="PF08351">
    <property type="entry name" value="TmcA_N"/>
    <property type="match status" value="1"/>
</dbReference>
<dbReference type="PROSITE" id="PS51192">
    <property type="entry name" value="HELICASE_ATP_BIND_1"/>
    <property type="match status" value="1"/>
</dbReference>
<dbReference type="PROSITE" id="PS51186">
    <property type="entry name" value="GNAT"/>
    <property type="match status" value="1"/>
</dbReference>
<evidence type="ECO:0000313" key="11">
    <source>
        <dbReference type="EMBL" id="KKN61637.1"/>
    </source>
</evidence>
<evidence type="ECO:0000256" key="3">
    <source>
        <dbReference type="ARBA" id="ARBA00022679"/>
    </source>
</evidence>
<evidence type="ECO:0000256" key="6">
    <source>
        <dbReference type="ARBA" id="ARBA00022840"/>
    </source>
</evidence>
<evidence type="ECO:0000259" key="10">
    <source>
        <dbReference type="PROSITE" id="PS51192"/>
    </source>
</evidence>
<evidence type="ECO:0000256" key="2">
    <source>
        <dbReference type="ARBA" id="ARBA00022555"/>
    </source>
</evidence>
<dbReference type="Gene3D" id="3.40.50.11040">
    <property type="match status" value="1"/>
</dbReference>
<dbReference type="Gene3D" id="3.40.630.30">
    <property type="match status" value="1"/>
</dbReference>
<dbReference type="AlphaFoldDB" id="A0A0F9SH60"/>
<dbReference type="SUPFAM" id="SSF55729">
    <property type="entry name" value="Acyl-CoA N-acyltransferases (Nat)"/>
    <property type="match status" value="1"/>
</dbReference>
<dbReference type="InterPro" id="IPR027417">
    <property type="entry name" value="P-loop_NTPase"/>
</dbReference>
<dbReference type="PANTHER" id="PTHR10925">
    <property type="entry name" value="N-ACETYLTRANSFERASE 10"/>
    <property type="match status" value="1"/>
</dbReference>
<evidence type="ECO:0000256" key="5">
    <source>
        <dbReference type="ARBA" id="ARBA00022741"/>
    </source>
</evidence>
<sequence>MLQGDRAWCQSSAQALLAGFDKNKIVFLSNYTDSGYKTITQKQAQQQLGKEFDAAIFDALETFNPDSFGAIVGTIKASGVLIIFMPPVLPDSLWLQRFHQISLAHAHSYSCVQVIKQGEALPSLPLPKLNSEPTKYSLTADQEIALNGILKVVHGHRRRPLVLSSDRGRGKSAVLGIAAAELLKQGKKTIIVTAPSIATVVTVFDHAARLLPDAQVSKGHLILDNAEIKFMAPDALIASEQKADLLMIDEAAAIPAPILEQLLHQFSRIVFATTLHGYEGTGLGFAIRFKESLNQHTPNWHSLNMTTPIRWSEDDVLEAFSFKALLLDAIPVADEVIEQCQSTACVFEKIDRRQLLEDETSLAELFGLMVLAHYRTRPSDLQWMLDHDDVSVYAMRYQGHIVASAWLVQEGGLDDDLASAIHGGTRRLKGHLLPQSLLAHVGITHAGSLHYQRIIRLAVHPAIQHRGIGHALLDNIIEQAKHSNIDIIGSSFAATVDLLSFWSTSKFTPVRLGVQQDDVSGGHAVMMLHAISNNGQTVLAAAHQQFQQHWPYLVQQEFQQIEPDLIIKLSTLIKVPASVLSTWDTQAVLAFFQQQRSYESSRIALFLWLSAQITQDKFAQLSTSQQQLTVLVILQQRDWAMIAKKTGLTGKTQIIDHLREIVALLH</sequence>
<evidence type="ECO:0008006" key="12">
    <source>
        <dbReference type="Google" id="ProtNLM"/>
    </source>
</evidence>
<dbReference type="GO" id="GO:0051391">
    <property type="term" value="P:tRNA acetylation"/>
    <property type="evidence" value="ECO:0007669"/>
    <property type="project" value="InterPro"/>
</dbReference>
<dbReference type="InterPro" id="IPR024914">
    <property type="entry name" value="tRNA_acetyltr_TmcA"/>
</dbReference>
<accession>A0A0F9SH60</accession>
<dbReference type="GO" id="GO:1904812">
    <property type="term" value="P:rRNA acetylation involved in maturation of SSU-rRNA"/>
    <property type="evidence" value="ECO:0007669"/>
    <property type="project" value="TreeGrafter"/>
</dbReference>